<dbReference type="GO" id="GO:0006402">
    <property type="term" value="P:mRNA catabolic process"/>
    <property type="evidence" value="ECO:0007669"/>
    <property type="project" value="TreeGrafter"/>
</dbReference>
<accession>A0A516SLR7</accession>
<dbReference type="Gene3D" id="2.30.30.110">
    <property type="match status" value="1"/>
</dbReference>
<proteinExistence type="predicted"/>
<dbReference type="EMBL" id="CP041730">
    <property type="protein sequence ID" value="QDQ29101.1"/>
    <property type="molecule type" value="Genomic_DNA"/>
</dbReference>
<dbReference type="RefSeq" id="WP_144280481.1">
    <property type="nucleotide sequence ID" value="NZ_CP041730.1"/>
</dbReference>
<evidence type="ECO:0000313" key="2">
    <source>
        <dbReference type="Proteomes" id="UP000317550"/>
    </source>
</evidence>
<keyword evidence="2" id="KW-1185">Reference proteome</keyword>
<dbReference type="KEGG" id="cari:FNU76_23650"/>
<gene>
    <name evidence="1" type="ORF">FNU76_23650</name>
</gene>
<reference evidence="2" key="1">
    <citation type="submission" date="2019-07" db="EMBL/GenBank/DDBJ databases">
        <title>Chitinimonas sp. nov., isolated from Ny-Alesund, arctica soil.</title>
        <authorList>
            <person name="Xu Q."/>
            <person name="Peng F."/>
        </authorList>
    </citation>
    <scope>NUCLEOTIDE SEQUENCE [LARGE SCALE GENOMIC DNA]</scope>
    <source>
        <strain evidence="2">R3-44</strain>
    </source>
</reference>
<dbReference type="GO" id="GO:0004521">
    <property type="term" value="F:RNA endonuclease activity"/>
    <property type="evidence" value="ECO:0007669"/>
    <property type="project" value="TreeGrafter"/>
</dbReference>
<evidence type="ECO:0000313" key="1">
    <source>
        <dbReference type="EMBL" id="QDQ29101.1"/>
    </source>
</evidence>
<name>A0A516SLR7_9NEIS</name>
<dbReference type="OrthoDB" id="9808744at2"/>
<sequence>MAAYIPERGDLVHLQFDPAAGHEMKGPHYGFVVSPKLFNKRGLAVICPVSQGAAPAERSHGTLVSLLGAGTKVVGNIHCHQLKSLDWQSRQAKLVERAPDFITADAMARIEAILLGE</sequence>
<dbReference type="Proteomes" id="UP000317550">
    <property type="component" value="Chromosome"/>
</dbReference>
<dbReference type="InterPro" id="IPR011067">
    <property type="entry name" value="Plasmid_toxin/cell-grow_inhib"/>
</dbReference>
<dbReference type="GO" id="GO:0016075">
    <property type="term" value="P:rRNA catabolic process"/>
    <property type="evidence" value="ECO:0007669"/>
    <property type="project" value="TreeGrafter"/>
</dbReference>
<dbReference type="GO" id="GO:0003677">
    <property type="term" value="F:DNA binding"/>
    <property type="evidence" value="ECO:0007669"/>
    <property type="project" value="InterPro"/>
</dbReference>
<dbReference type="InterPro" id="IPR003477">
    <property type="entry name" value="PemK-like"/>
</dbReference>
<organism evidence="1 2">
    <name type="scientific">Chitinimonas arctica</name>
    <dbReference type="NCBI Taxonomy" id="2594795"/>
    <lineage>
        <taxon>Bacteria</taxon>
        <taxon>Pseudomonadati</taxon>
        <taxon>Pseudomonadota</taxon>
        <taxon>Betaproteobacteria</taxon>
        <taxon>Neisseriales</taxon>
        <taxon>Chitinibacteraceae</taxon>
        <taxon>Chitinimonas</taxon>
    </lineage>
</organism>
<dbReference type="SUPFAM" id="SSF50118">
    <property type="entry name" value="Cell growth inhibitor/plasmid maintenance toxic component"/>
    <property type="match status" value="1"/>
</dbReference>
<dbReference type="PANTHER" id="PTHR33988">
    <property type="entry name" value="ENDORIBONUCLEASE MAZF-RELATED"/>
    <property type="match status" value="1"/>
</dbReference>
<dbReference type="AlphaFoldDB" id="A0A516SLR7"/>
<protein>
    <submittedName>
        <fullName evidence="1">Type II toxin-antitoxin system PemK/MazF family toxin</fullName>
    </submittedName>
</protein>
<dbReference type="PANTHER" id="PTHR33988:SF3">
    <property type="entry name" value="ENDORIBONUCLEASE TOXIN CHPB-RELATED"/>
    <property type="match status" value="1"/>
</dbReference>
<dbReference type="Pfam" id="PF02452">
    <property type="entry name" value="PemK_toxin"/>
    <property type="match status" value="1"/>
</dbReference>